<evidence type="ECO:0000256" key="2">
    <source>
        <dbReference type="SAM" id="Phobius"/>
    </source>
</evidence>
<dbReference type="EMBL" id="RMBX01000001">
    <property type="protein sequence ID" value="RPD42958.1"/>
    <property type="molecule type" value="Genomic_DNA"/>
</dbReference>
<reference evidence="4" key="1">
    <citation type="submission" date="2018-11" db="EMBL/GenBank/DDBJ databases">
        <title>Chitinophaga lutea sp.nov., isolate from arsenic contaminated soil.</title>
        <authorList>
            <person name="Zong Y."/>
        </authorList>
    </citation>
    <scope>NUCLEOTIDE SEQUENCE [LARGE SCALE GENOMIC DNA]</scope>
    <source>
        <strain evidence="4">YLT18</strain>
    </source>
</reference>
<feature type="region of interest" description="Disordered" evidence="1">
    <location>
        <begin position="88"/>
        <end position="107"/>
    </location>
</feature>
<feature type="transmembrane region" description="Helical" evidence="2">
    <location>
        <begin position="6"/>
        <end position="24"/>
    </location>
</feature>
<evidence type="ECO:0000313" key="4">
    <source>
        <dbReference type="Proteomes" id="UP000279089"/>
    </source>
</evidence>
<dbReference type="AlphaFoldDB" id="A0A3N4MH98"/>
<evidence type="ECO:0008006" key="5">
    <source>
        <dbReference type="Google" id="ProtNLM"/>
    </source>
</evidence>
<name>A0A3N4MH98_9BACT</name>
<keyword evidence="2" id="KW-0812">Transmembrane</keyword>
<protein>
    <recommendedName>
        <fullName evidence="5">Molybdenum ABC transporter permease</fullName>
    </recommendedName>
</protein>
<keyword evidence="2" id="KW-0472">Membrane</keyword>
<gene>
    <name evidence="3" type="ORF">EG028_01305</name>
</gene>
<evidence type="ECO:0000256" key="1">
    <source>
        <dbReference type="SAM" id="MobiDB-lite"/>
    </source>
</evidence>
<accession>A0A3N4MH98</accession>
<keyword evidence="4" id="KW-1185">Reference proteome</keyword>
<sequence length="107" mass="12100">MQVFIVTLAGVILFIIGGVLIYTVKRRRFYRRGVGGLQHFRTYSGSLVTRLLEGIAMIVGIVLLIIGIMIIIGCIHYEMTRSKKVNHKQTQGVSKMHQVEPFLRKNG</sequence>
<keyword evidence="2" id="KW-1133">Transmembrane helix</keyword>
<dbReference type="OrthoDB" id="1376305at2"/>
<comment type="caution">
    <text evidence="3">The sequence shown here is derived from an EMBL/GenBank/DDBJ whole genome shotgun (WGS) entry which is preliminary data.</text>
</comment>
<organism evidence="3 4">
    <name type="scientific">Chitinophaga barathri</name>
    <dbReference type="NCBI Taxonomy" id="1647451"/>
    <lineage>
        <taxon>Bacteria</taxon>
        <taxon>Pseudomonadati</taxon>
        <taxon>Bacteroidota</taxon>
        <taxon>Chitinophagia</taxon>
        <taxon>Chitinophagales</taxon>
        <taxon>Chitinophagaceae</taxon>
        <taxon>Chitinophaga</taxon>
    </lineage>
</organism>
<evidence type="ECO:0000313" key="3">
    <source>
        <dbReference type="EMBL" id="RPD42958.1"/>
    </source>
</evidence>
<dbReference type="Proteomes" id="UP000279089">
    <property type="component" value="Unassembled WGS sequence"/>
</dbReference>
<feature type="transmembrane region" description="Helical" evidence="2">
    <location>
        <begin position="51"/>
        <end position="72"/>
    </location>
</feature>
<proteinExistence type="predicted"/>